<evidence type="ECO:0000313" key="3">
    <source>
        <dbReference type="Proteomes" id="UP000886674"/>
    </source>
</evidence>
<evidence type="ECO:0000256" key="1">
    <source>
        <dbReference type="SAM" id="MobiDB-lite"/>
    </source>
</evidence>
<gene>
    <name evidence="2" type="ORF">JAY77_16960</name>
</gene>
<organism evidence="2 3">
    <name type="scientific">Candidatus Thiodiazotropha taylori</name>
    <dbReference type="NCBI Taxonomy" id="2792791"/>
    <lineage>
        <taxon>Bacteria</taxon>
        <taxon>Pseudomonadati</taxon>
        <taxon>Pseudomonadota</taxon>
        <taxon>Gammaproteobacteria</taxon>
        <taxon>Chromatiales</taxon>
        <taxon>Sedimenticolaceae</taxon>
        <taxon>Candidatus Thiodiazotropha</taxon>
    </lineage>
</organism>
<dbReference type="EMBL" id="JAEPCR010000086">
    <property type="protein sequence ID" value="MCG7979822.1"/>
    <property type="molecule type" value="Genomic_DNA"/>
</dbReference>
<comment type="caution">
    <text evidence="2">The sequence shown here is derived from an EMBL/GenBank/DDBJ whole genome shotgun (WGS) entry which is preliminary data.</text>
</comment>
<sequence length="232" mass="25835">MTNISNEDEQTKYTVFLVNECAAERNFWIFLDTPQGLPGQGVFANTDANISVLPNYKGINKFTVPLQYSIGAGSSNEKVGLEVRIDSQITKDTRLGQTLSAKYQTVPPKQGPQLTHDRTLSSPSNSINVNTNTFDRVKNEDNKWFSNMSFGIKSPNGFMGYTWSPGANEKYIIVPKFRFFVTTGSFTENSLADINVISNGSVAIERSDFLNFEATVKLTSRGTWELFKGKVI</sequence>
<protein>
    <submittedName>
        <fullName evidence="2">Uncharacterized protein</fullName>
    </submittedName>
</protein>
<proteinExistence type="predicted"/>
<feature type="region of interest" description="Disordered" evidence="1">
    <location>
        <begin position="105"/>
        <end position="126"/>
    </location>
</feature>
<evidence type="ECO:0000313" key="2">
    <source>
        <dbReference type="EMBL" id="MCG7979822.1"/>
    </source>
</evidence>
<dbReference type="AlphaFoldDB" id="A0A9E4NN18"/>
<accession>A0A9E4NN18</accession>
<dbReference type="Proteomes" id="UP000886674">
    <property type="component" value="Unassembled WGS sequence"/>
</dbReference>
<name>A0A9E4NN18_9GAMM</name>
<reference evidence="2" key="1">
    <citation type="journal article" date="2021" name="Proc. Natl. Acad. Sci. U.S.A.">
        <title>Global biogeography of chemosynthetic symbionts reveals both localized and globally distributed symbiont groups. .</title>
        <authorList>
            <person name="Osvatic J.T."/>
            <person name="Wilkins L.G.E."/>
            <person name="Leibrecht L."/>
            <person name="Leray M."/>
            <person name="Zauner S."/>
            <person name="Polzin J."/>
            <person name="Camacho Y."/>
            <person name="Gros O."/>
            <person name="van Gils J.A."/>
            <person name="Eisen J.A."/>
            <person name="Petersen J.M."/>
            <person name="Yuen B."/>
        </authorList>
    </citation>
    <scope>NUCLEOTIDE SEQUENCE</scope>
    <source>
        <strain evidence="2">MAGclacostrist055</strain>
    </source>
</reference>